<evidence type="ECO:0000256" key="4">
    <source>
        <dbReference type="ARBA" id="ARBA00012180"/>
    </source>
</evidence>
<comment type="cofactor">
    <cofactor evidence="2 10">
        <name>Mg(2+)</name>
        <dbReference type="ChEBI" id="CHEBI:18420"/>
    </cofactor>
</comment>
<evidence type="ECO:0000313" key="14">
    <source>
        <dbReference type="Proteomes" id="UP000285326"/>
    </source>
</evidence>
<reference evidence="13 14" key="1">
    <citation type="journal article" date="2018" name="BMC Genomics">
        <title>Comparative genome analyses reveal sequence features reflecting distinct modes of host-adaptation between dicot and monocot powdery mildew.</title>
        <authorList>
            <person name="Wu Y."/>
            <person name="Ma X."/>
            <person name="Pan Z."/>
            <person name="Kale S.D."/>
            <person name="Song Y."/>
            <person name="King H."/>
            <person name="Zhang Q."/>
            <person name="Presley C."/>
            <person name="Deng X."/>
            <person name="Wei C.I."/>
            <person name="Xiao S."/>
        </authorList>
    </citation>
    <scope>NUCLEOTIDE SEQUENCE [LARGE SCALE GENOMIC DNA]</scope>
    <source>
        <strain evidence="13">UMSG1</strain>
    </source>
</reference>
<dbReference type="EC" id="3.1.26.4" evidence="4 10"/>
<dbReference type="Gene3D" id="3.40.970.10">
    <property type="entry name" value="Ribonuclease H1, N-terminal domain"/>
    <property type="match status" value="2"/>
</dbReference>
<organism evidence="13 14">
    <name type="scientific">Golovinomyces cichoracearum</name>
    <dbReference type="NCBI Taxonomy" id="62708"/>
    <lineage>
        <taxon>Eukaryota</taxon>
        <taxon>Fungi</taxon>
        <taxon>Dikarya</taxon>
        <taxon>Ascomycota</taxon>
        <taxon>Pezizomycotina</taxon>
        <taxon>Leotiomycetes</taxon>
        <taxon>Erysiphales</taxon>
        <taxon>Erysiphaceae</taxon>
        <taxon>Golovinomyces</taxon>
    </lineage>
</organism>
<proteinExistence type="inferred from homology"/>
<dbReference type="InterPro" id="IPR011320">
    <property type="entry name" value="RNase_H1_N"/>
</dbReference>
<accession>A0A420J1V5</accession>
<sequence>MPICADIPAGSKKRRRSTETRTSKFYAVKAGAKPGIYGTWEECQEQIVGFKGACFKAFSNHKDAQDFVAGNTVKKKSESRKAERFYGVAAGHRPGVYTDWAEASLQIKDVKRPKFKKFLTREEAEYFVFTNGEELPHISGEEEQEEKDLPAGADEPISKKCKKTGALLDRSKESEEKFIKVYTDGSSRRNGRLGARAGVGVFFGTNDPRNVSEPLQGQAQTNQRAELTAVLRALQICPMEKDVQIVTDSTYTINCVTKWYQTWLKNEWKTSNGSRVLNKDLVQSIRVLMDRRKHLGAKTALAWVRGHNHDSGNDAADRLAVAGSSNSYRSLEYTKAPEKHGALTDIN</sequence>
<dbReference type="Gene3D" id="3.30.420.10">
    <property type="entry name" value="Ribonuclease H-like superfamily/Ribonuclease H"/>
    <property type="match status" value="1"/>
</dbReference>
<dbReference type="InterPro" id="IPR009027">
    <property type="entry name" value="Ribosomal_bL9/RNase_H1_N"/>
</dbReference>
<dbReference type="FunFam" id="3.40.970.10:FF:000001">
    <property type="entry name" value="Ribonuclease H1"/>
    <property type="match status" value="2"/>
</dbReference>
<comment type="function">
    <text evidence="10">Endonuclease that specifically degrades the RNA of RNA-DNA hybrids.</text>
</comment>
<dbReference type="GO" id="GO:0043137">
    <property type="term" value="P:DNA replication, removal of RNA primer"/>
    <property type="evidence" value="ECO:0007669"/>
    <property type="project" value="TreeGrafter"/>
</dbReference>
<dbReference type="CDD" id="cd09280">
    <property type="entry name" value="RNase_HI_eukaryote_like"/>
    <property type="match status" value="1"/>
</dbReference>
<evidence type="ECO:0000313" key="13">
    <source>
        <dbReference type="EMBL" id="RKF80780.1"/>
    </source>
</evidence>
<dbReference type="GO" id="GO:0004523">
    <property type="term" value="F:RNA-DNA hybrid ribonuclease activity"/>
    <property type="evidence" value="ECO:0007669"/>
    <property type="project" value="UniProtKB-UniRule"/>
</dbReference>
<evidence type="ECO:0000256" key="7">
    <source>
        <dbReference type="ARBA" id="ARBA00022759"/>
    </source>
</evidence>
<comment type="similarity">
    <text evidence="3 10">Belongs to the RNase H family.</text>
</comment>
<keyword evidence="6 10" id="KW-0479">Metal-binding</keyword>
<protein>
    <recommendedName>
        <fullName evidence="4 10">Ribonuclease H</fullName>
        <shortName evidence="10">RNase H</shortName>
        <ecNumber evidence="4 10">3.1.26.4</ecNumber>
    </recommendedName>
</protein>
<dbReference type="PANTHER" id="PTHR10642:SF26">
    <property type="entry name" value="RIBONUCLEASE H1"/>
    <property type="match status" value="1"/>
</dbReference>
<keyword evidence="5 10" id="KW-0540">Nuclease</keyword>
<feature type="domain" description="RNase H type-1" evidence="12">
    <location>
        <begin position="175"/>
        <end position="325"/>
    </location>
</feature>
<dbReference type="SUPFAM" id="SSF55658">
    <property type="entry name" value="L9 N-domain-like"/>
    <property type="match status" value="2"/>
</dbReference>
<dbReference type="Proteomes" id="UP000285326">
    <property type="component" value="Unassembled WGS sequence"/>
</dbReference>
<keyword evidence="9 10" id="KW-0460">Magnesium</keyword>
<evidence type="ECO:0000256" key="11">
    <source>
        <dbReference type="SAM" id="MobiDB-lite"/>
    </source>
</evidence>
<dbReference type="InterPro" id="IPR012337">
    <property type="entry name" value="RNaseH-like_sf"/>
</dbReference>
<keyword evidence="7 10" id="KW-0255">Endonuclease</keyword>
<dbReference type="InterPro" id="IPR050092">
    <property type="entry name" value="RNase_H"/>
</dbReference>
<evidence type="ECO:0000256" key="3">
    <source>
        <dbReference type="ARBA" id="ARBA00005300"/>
    </source>
</evidence>
<dbReference type="PANTHER" id="PTHR10642">
    <property type="entry name" value="RIBONUCLEASE H1"/>
    <property type="match status" value="1"/>
</dbReference>
<evidence type="ECO:0000256" key="8">
    <source>
        <dbReference type="ARBA" id="ARBA00022801"/>
    </source>
</evidence>
<feature type="region of interest" description="Disordered" evidence="11">
    <location>
        <begin position="137"/>
        <end position="156"/>
    </location>
</feature>
<evidence type="ECO:0000256" key="1">
    <source>
        <dbReference type="ARBA" id="ARBA00000077"/>
    </source>
</evidence>
<evidence type="ECO:0000256" key="5">
    <source>
        <dbReference type="ARBA" id="ARBA00022722"/>
    </source>
</evidence>
<dbReference type="InterPro" id="IPR002156">
    <property type="entry name" value="RNaseH_domain"/>
</dbReference>
<evidence type="ECO:0000256" key="2">
    <source>
        <dbReference type="ARBA" id="ARBA00001946"/>
    </source>
</evidence>
<keyword evidence="8 10" id="KW-0378">Hydrolase</keyword>
<name>A0A420J1V5_9PEZI</name>
<evidence type="ECO:0000259" key="12">
    <source>
        <dbReference type="PROSITE" id="PS50879"/>
    </source>
</evidence>
<dbReference type="Pfam" id="PF01693">
    <property type="entry name" value="Cauli_VI"/>
    <property type="match status" value="2"/>
</dbReference>
<comment type="caution">
    <text evidence="13">The sequence shown here is derived from an EMBL/GenBank/DDBJ whole genome shotgun (WGS) entry which is preliminary data.</text>
</comment>
<dbReference type="AlphaFoldDB" id="A0A420J1V5"/>
<dbReference type="GO" id="GO:0003676">
    <property type="term" value="F:nucleic acid binding"/>
    <property type="evidence" value="ECO:0007669"/>
    <property type="project" value="UniProtKB-UniRule"/>
</dbReference>
<dbReference type="FunFam" id="3.30.420.10:FF:000090">
    <property type="entry name" value="Ribonuclease H"/>
    <property type="match status" value="1"/>
</dbReference>
<dbReference type="PROSITE" id="PS50879">
    <property type="entry name" value="RNASE_H_1"/>
    <property type="match status" value="1"/>
</dbReference>
<dbReference type="InterPro" id="IPR037056">
    <property type="entry name" value="RNase_H1_N_sf"/>
</dbReference>
<dbReference type="PIRSF" id="PIRSF036852">
    <property type="entry name" value="Ribonuclease_H1_euk"/>
    <property type="match status" value="1"/>
</dbReference>
<gene>
    <name evidence="13" type="ORF">GcM1_189003</name>
</gene>
<evidence type="ECO:0000256" key="6">
    <source>
        <dbReference type="ARBA" id="ARBA00022723"/>
    </source>
</evidence>
<dbReference type="SUPFAM" id="SSF53098">
    <property type="entry name" value="Ribonuclease H-like"/>
    <property type="match status" value="1"/>
</dbReference>
<dbReference type="InterPro" id="IPR036397">
    <property type="entry name" value="RNaseH_sf"/>
</dbReference>
<dbReference type="GO" id="GO:0000287">
    <property type="term" value="F:magnesium ion binding"/>
    <property type="evidence" value="ECO:0007669"/>
    <property type="project" value="UniProtKB-UniRule"/>
</dbReference>
<dbReference type="Pfam" id="PF00075">
    <property type="entry name" value="RNase_H"/>
    <property type="match status" value="1"/>
</dbReference>
<evidence type="ECO:0000256" key="10">
    <source>
        <dbReference type="PIRNR" id="PIRNR036852"/>
    </source>
</evidence>
<comment type="catalytic activity">
    <reaction evidence="1 10">
        <text>Endonucleolytic cleavage to 5'-phosphomonoester.</text>
        <dbReference type="EC" id="3.1.26.4"/>
    </reaction>
</comment>
<dbReference type="EMBL" id="MCBS01018992">
    <property type="protein sequence ID" value="RKF80780.1"/>
    <property type="molecule type" value="Genomic_DNA"/>
</dbReference>
<evidence type="ECO:0000256" key="9">
    <source>
        <dbReference type="ARBA" id="ARBA00022842"/>
    </source>
</evidence>
<dbReference type="InterPro" id="IPR017067">
    <property type="entry name" value="RNase_H1_euk"/>
</dbReference>